<evidence type="ECO:0000256" key="1">
    <source>
        <dbReference type="SAM" id="Phobius"/>
    </source>
</evidence>
<dbReference type="KEGG" id="sphe:GFH32_17040"/>
<gene>
    <name evidence="2" type="ORF">GFH32_17040</name>
</gene>
<protein>
    <submittedName>
        <fullName evidence="2">Uncharacterized protein</fullName>
    </submittedName>
</protein>
<proteinExistence type="predicted"/>
<evidence type="ECO:0000313" key="2">
    <source>
        <dbReference type="EMBL" id="QGA27927.1"/>
    </source>
</evidence>
<keyword evidence="1" id="KW-1133">Transmembrane helix</keyword>
<reference evidence="2 3" key="1">
    <citation type="submission" date="2019-10" db="EMBL/GenBank/DDBJ databases">
        <authorList>
            <person name="Dong K."/>
        </authorList>
    </citation>
    <scope>NUCLEOTIDE SEQUENCE [LARGE SCALE GENOMIC DNA]</scope>
    <source>
        <strain evidence="3">dk4302</strain>
    </source>
</reference>
<evidence type="ECO:0000313" key="3">
    <source>
        <dbReference type="Proteomes" id="UP000326921"/>
    </source>
</evidence>
<accession>A0A5Q0QCM8</accession>
<keyword evidence="1" id="KW-0472">Membrane</keyword>
<feature type="transmembrane region" description="Helical" evidence="1">
    <location>
        <begin position="14"/>
        <end position="32"/>
    </location>
</feature>
<organism evidence="2 3">
    <name type="scientific">Sphingobacterium zhuxiongii</name>
    <dbReference type="NCBI Taxonomy" id="2662364"/>
    <lineage>
        <taxon>Bacteria</taxon>
        <taxon>Pseudomonadati</taxon>
        <taxon>Bacteroidota</taxon>
        <taxon>Sphingobacteriia</taxon>
        <taxon>Sphingobacteriales</taxon>
        <taxon>Sphingobacteriaceae</taxon>
        <taxon>Sphingobacterium</taxon>
    </lineage>
</organism>
<dbReference type="RefSeq" id="WP_153512754.1">
    <property type="nucleotide sequence ID" value="NZ_CP045652.1"/>
</dbReference>
<dbReference type="EMBL" id="CP045652">
    <property type="protein sequence ID" value="QGA27927.1"/>
    <property type="molecule type" value="Genomic_DNA"/>
</dbReference>
<name>A0A5Q0QCM8_9SPHI</name>
<keyword evidence="1" id="KW-0812">Transmembrane</keyword>
<dbReference type="Proteomes" id="UP000326921">
    <property type="component" value="Chromosome"/>
</dbReference>
<dbReference type="AlphaFoldDB" id="A0A5Q0QCM8"/>
<sequence length="145" mass="17259">MIRYMLNYISWNEFFVFIAILLILYYLTLWAMSYRRAVKKPLYDLPHQMPMLETPGTDLDALKTNESDSTLLQEFMQQLQYYLEPYSGQRIDGLEFKEVLNGLMQQYPQLLENSGKEELMELIEKSIERFAIEVPQGTAWRMNPK</sequence>
<keyword evidence="3" id="KW-1185">Reference proteome</keyword>